<dbReference type="InterPro" id="IPR003673">
    <property type="entry name" value="CoA-Trfase_fam_III"/>
</dbReference>
<comment type="caution">
    <text evidence="3">The sequence shown here is derived from an EMBL/GenBank/DDBJ whole genome shotgun (WGS) entry which is preliminary data.</text>
</comment>
<evidence type="ECO:0000256" key="1">
    <source>
        <dbReference type="ARBA" id="ARBA00022679"/>
    </source>
</evidence>
<accession>A0ABX2TCT6</accession>
<proteinExistence type="predicted"/>
<dbReference type="Pfam" id="PF02515">
    <property type="entry name" value="CoA_transf_3"/>
    <property type="match status" value="1"/>
</dbReference>
<dbReference type="GO" id="GO:0016740">
    <property type="term" value="F:transferase activity"/>
    <property type="evidence" value="ECO:0007669"/>
    <property type="project" value="UniProtKB-KW"/>
</dbReference>
<feature type="region of interest" description="Disordered" evidence="2">
    <location>
        <begin position="339"/>
        <end position="372"/>
    </location>
</feature>
<dbReference type="InterPro" id="IPR050483">
    <property type="entry name" value="CoA-transferase_III_domain"/>
</dbReference>
<feature type="compositionally biased region" description="Basic and acidic residues" evidence="2">
    <location>
        <begin position="363"/>
        <end position="372"/>
    </location>
</feature>
<dbReference type="EMBL" id="JABFDB010000010">
    <property type="protein sequence ID" value="NYZ20943.1"/>
    <property type="molecule type" value="Genomic_DNA"/>
</dbReference>
<dbReference type="PANTHER" id="PTHR48207">
    <property type="entry name" value="SUCCINATE--HYDROXYMETHYLGLUTARATE COA-TRANSFERASE"/>
    <property type="match status" value="1"/>
</dbReference>
<evidence type="ECO:0000313" key="3">
    <source>
        <dbReference type="EMBL" id="NYZ20943.1"/>
    </source>
</evidence>
<dbReference type="Proteomes" id="UP000584642">
    <property type="component" value="Unassembled WGS sequence"/>
</dbReference>
<keyword evidence="1 3" id="KW-0808">Transferase</keyword>
<evidence type="ECO:0000256" key="2">
    <source>
        <dbReference type="SAM" id="MobiDB-lite"/>
    </source>
</evidence>
<evidence type="ECO:0000313" key="4">
    <source>
        <dbReference type="Proteomes" id="UP000584642"/>
    </source>
</evidence>
<dbReference type="InterPro" id="IPR023606">
    <property type="entry name" value="CoA-Trfase_III_dom_1_sf"/>
</dbReference>
<sequence>MAETLPETAPPPLDGVLVLDLSRVLAGPLAAQTLGDLGATVVKIENPDGGDDTRGWGPPYFGDEAAYYLAFNRNKRSVAVNLKSPDGVALVRRLAERADVLIENQRLGTLERMGLGVEALRALNPRLIYASVSGYGRTGPRAAEPGYDFVIQAESGLMAITGERDGGPQKVGLPISDIITGLTLGQSILAALYARGRDGLGQHIDMALLEAQMAVLGNVGQGALITGREAARYGNAHPNIVPYRVFQAADGPIVIACGNERQYRALCVGVLERPDLVSDERFVTNDRRVRNRDVLEPLLDGLLAARPAEDWLLRLRKHDIPSGRPRGVLEALTAPEAEARGVVQRGDGRPPLLRSPHRLSRTPVRESAEPPRRLGADTAVILGDLLGLSDGELERLAACGAIRIDEEVHRHGQTRAGST</sequence>
<keyword evidence="4" id="KW-1185">Reference proteome</keyword>
<dbReference type="PANTHER" id="PTHR48207:SF3">
    <property type="entry name" value="SUCCINATE--HYDROXYMETHYLGLUTARATE COA-TRANSFERASE"/>
    <property type="match status" value="1"/>
</dbReference>
<gene>
    <name evidence="3" type="ORF">HND93_14610</name>
</gene>
<dbReference type="InterPro" id="IPR044855">
    <property type="entry name" value="CoA-Trfase_III_dom3_sf"/>
</dbReference>
<reference evidence="3 4" key="1">
    <citation type="submission" date="2020-05" db="EMBL/GenBank/DDBJ databases">
        <title>Azospirillum oleiclasticum sp. nov, a nitrogen-fixing and heavy crude oil-emulsifying bacterium isolated from the crude oil of Yumen Oilfield.</title>
        <authorList>
            <person name="Wu D."/>
            <person name="Cai M."/>
            <person name="Zhang X."/>
        </authorList>
    </citation>
    <scope>NUCLEOTIDE SEQUENCE [LARGE SCALE GENOMIC DNA]</scope>
    <source>
        <strain evidence="3 4">ROY-1-1-2</strain>
    </source>
</reference>
<dbReference type="RefSeq" id="WP_180282724.1">
    <property type="nucleotide sequence ID" value="NZ_JABFDB010000010.1"/>
</dbReference>
<dbReference type="Gene3D" id="3.30.1540.10">
    <property type="entry name" value="formyl-coa transferase, domain 3"/>
    <property type="match status" value="1"/>
</dbReference>
<dbReference type="Gene3D" id="3.40.50.10540">
    <property type="entry name" value="Crotonobetainyl-coa:carnitine coa-transferase, domain 1"/>
    <property type="match status" value="1"/>
</dbReference>
<dbReference type="SUPFAM" id="SSF89796">
    <property type="entry name" value="CoA-transferase family III (CaiB/BaiF)"/>
    <property type="match status" value="1"/>
</dbReference>
<organism evidence="3 4">
    <name type="scientific">Azospirillum oleiclasticum</name>
    <dbReference type="NCBI Taxonomy" id="2735135"/>
    <lineage>
        <taxon>Bacteria</taxon>
        <taxon>Pseudomonadati</taxon>
        <taxon>Pseudomonadota</taxon>
        <taxon>Alphaproteobacteria</taxon>
        <taxon>Rhodospirillales</taxon>
        <taxon>Azospirillaceae</taxon>
        <taxon>Azospirillum</taxon>
    </lineage>
</organism>
<protein>
    <submittedName>
        <fullName evidence="3">CoA transferase</fullName>
    </submittedName>
</protein>
<name>A0ABX2TCT6_9PROT</name>